<dbReference type="InParanoid" id="A2ETS1"/>
<reference evidence="3" key="2">
    <citation type="journal article" date="2007" name="Science">
        <title>Draft genome sequence of the sexually transmitted pathogen Trichomonas vaginalis.</title>
        <authorList>
            <person name="Carlton J.M."/>
            <person name="Hirt R.P."/>
            <person name="Silva J.C."/>
            <person name="Delcher A.L."/>
            <person name="Schatz M."/>
            <person name="Zhao Q."/>
            <person name="Wortman J.R."/>
            <person name="Bidwell S.L."/>
            <person name="Alsmark U.C.M."/>
            <person name="Besteiro S."/>
            <person name="Sicheritz-Ponten T."/>
            <person name="Noel C.J."/>
            <person name="Dacks J.B."/>
            <person name="Foster P.G."/>
            <person name="Simillion C."/>
            <person name="Van de Peer Y."/>
            <person name="Miranda-Saavedra D."/>
            <person name="Barton G.J."/>
            <person name="Westrop G.D."/>
            <person name="Mueller S."/>
            <person name="Dessi D."/>
            <person name="Fiori P.L."/>
            <person name="Ren Q."/>
            <person name="Paulsen I."/>
            <person name="Zhang H."/>
            <person name="Bastida-Corcuera F.D."/>
            <person name="Simoes-Barbosa A."/>
            <person name="Brown M.T."/>
            <person name="Hayes R.D."/>
            <person name="Mukherjee M."/>
            <person name="Okumura C.Y."/>
            <person name="Schneider R."/>
            <person name="Smith A.J."/>
            <person name="Vanacova S."/>
            <person name="Villalvazo M."/>
            <person name="Haas B.J."/>
            <person name="Pertea M."/>
            <person name="Feldblyum T.V."/>
            <person name="Utterback T.R."/>
            <person name="Shu C.L."/>
            <person name="Osoegawa K."/>
            <person name="de Jong P.J."/>
            <person name="Hrdy I."/>
            <person name="Horvathova L."/>
            <person name="Zubacova Z."/>
            <person name="Dolezal P."/>
            <person name="Malik S.B."/>
            <person name="Logsdon J.M. Jr."/>
            <person name="Henze K."/>
            <person name="Gupta A."/>
            <person name="Wang C.C."/>
            <person name="Dunne R.L."/>
            <person name="Upcroft J.A."/>
            <person name="Upcroft P."/>
            <person name="White O."/>
            <person name="Salzberg S.L."/>
            <person name="Tang P."/>
            <person name="Chiu C.-H."/>
            <person name="Lee Y.-S."/>
            <person name="Embley T.M."/>
            <person name="Coombs G.H."/>
            <person name="Mottram J.C."/>
            <person name="Tachezy J."/>
            <person name="Fraser-Liggett C.M."/>
            <person name="Johnson P.J."/>
        </authorList>
    </citation>
    <scope>NUCLEOTIDE SEQUENCE [LARGE SCALE GENOMIC DNA]</scope>
    <source>
        <strain evidence="3">G3</strain>
    </source>
</reference>
<dbReference type="PROSITE" id="PS50088">
    <property type="entry name" value="ANK_REPEAT"/>
    <property type="match status" value="5"/>
</dbReference>
<dbReference type="EMBL" id="DS113489">
    <property type="protein sequence ID" value="EAY03952.1"/>
    <property type="molecule type" value="Genomic_DNA"/>
</dbReference>
<dbReference type="OrthoDB" id="197419at2759"/>
<dbReference type="PANTHER" id="PTHR24182:SF13">
    <property type="entry name" value="LD18443P"/>
    <property type="match status" value="1"/>
</dbReference>
<reference evidence="3" key="1">
    <citation type="submission" date="2006-10" db="EMBL/GenBank/DDBJ databases">
        <authorList>
            <person name="Amadeo P."/>
            <person name="Zhao Q."/>
            <person name="Wortman J."/>
            <person name="Fraser-Liggett C."/>
            <person name="Carlton J."/>
        </authorList>
    </citation>
    <scope>NUCLEOTIDE SEQUENCE</scope>
    <source>
        <strain evidence="3">G3</strain>
    </source>
</reference>
<evidence type="ECO:0000256" key="1">
    <source>
        <dbReference type="PROSITE-ProRule" id="PRU00023"/>
    </source>
</evidence>
<dbReference type="AlphaFoldDB" id="A2ETS1"/>
<feature type="repeat" description="ANK" evidence="1">
    <location>
        <begin position="440"/>
        <end position="472"/>
    </location>
</feature>
<evidence type="ECO:0000313" key="3">
    <source>
        <dbReference type="EMBL" id="EAY03952.1"/>
    </source>
</evidence>
<gene>
    <name evidence="3" type="ORF">TVAG_314820</name>
</gene>
<proteinExistence type="predicted"/>
<dbReference type="InterPro" id="IPR002110">
    <property type="entry name" value="Ankyrin_rpt"/>
</dbReference>
<dbReference type="SMR" id="A2ETS1"/>
<dbReference type="Gene3D" id="1.25.40.20">
    <property type="entry name" value="Ankyrin repeat-containing domain"/>
    <property type="match status" value="1"/>
</dbReference>
<dbReference type="InterPro" id="IPR036770">
    <property type="entry name" value="Ankyrin_rpt-contain_sf"/>
</dbReference>
<keyword evidence="4" id="KW-1185">Reference proteome</keyword>
<dbReference type="SUPFAM" id="SSF140860">
    <property type="entry name" value="Pseudo ankyrin repeat-like"/>
    <property type="match status" value="1"/>
</dbReference>
<dbReference type="PRINTS" id="PR01415">
    <property type="entry name" value="ANKYRIN"/>
</dbReference>
<feature type="repeat" description="ANK" evidence="1">
    <location>
        <begin position="473"/>
        <end position="505"/>
    </location>
</feature>
<sequence>MTYQEVIDLYKDHISAMDALYKVNTYNEDEIDQIYKKIQMNLIKTKLLSLSWILKIISNISIFRNRYMSLYWLLFKKIFEEYRPDQVQDIEFPFEYFVYKDYGIILNEDNVKSYENLKISIDVHQENDIFKAIMDDDIKKFITFTDQKGFDQYQRFNSILYPKNFERSYSLLELCCYHGAVKCFKLLIAEFKSEITHKCLQFSFLSGVPDIINECLKYVQPDVKCMKYAIISHNIDFVMFLYNEYHINIDLLYCGKFNNLQAFAVYLDQTKNLKHCFIYSSIFNIPSLCQFFLLHGVSINEKDKNIIPYNTSLYRAAQFNCIETVKFLIKCGMKINGINGMGRTALHEAVRKNSKKAIKLLVMHGAEINLADRLGITPLHLAAHRASKEIVEYLISHGAKVNSKNDRNETPLHFAAVRNGKEIVEFLIINGAKVNVKNKESNTPLHIAAINGFKETLEVLILHGADINSKNSNRSTPLHLAALSNNKEIIELLILHKADINAKNSGKETPLSLTKNKQIISILRSHGA</sequence>
<accession>A2ETS1</accession>
<protein>
    <submittedName>
        <fullName evidence="3">Ankyrin repeat protein, putative</fullName>
    </submittedName>
</protein>
<dbReference type="eggNOG" id="KOG4177">
    <property type="taxonomic scope" value="Eukaryota"/>
</dbReference>
<dbReference type="KEGG" id="tva:4761800"/>
<feature type="repeat" description="ANK" evidence="1">
    <location>
        <begin position="374"/>
        <end position="406"/>
    </location>
</feature>
<dbReference type="SUPFAM" id="SSF48403">
    <property type="entry name" value="Ankyrin repeat"/>
    <property type="match status" value="1"/>
</dbReference>
<evidence type="ECO:0000313" key="4">
    <source>
        <dbReference type="Proteomes" id="UP000001542"/>
    </source>
</evidence>
<feature type="repeat" description="ANK" evidence="1">
    <location>
        <begin position="407"/>
        <end position="439"/>
    </location>
</feature>
<feature type="domain" description="DUF3447" evidence="2">
    <location>
        <begin position="191"/>
        <end position="266"/>
    </location>
</feature>
<dbReference type="PANTHER" id="PTHR24182">
    <property type="entry name" value="ANKYRIN REPEAT AND SOCS BOX CONTAINING 4"/>
    <property type="match status" value="1"/>
</dbReference>
<name>A2ETS1_TRIV3</name>
<evidence type="ECO:0000259" key="2">
    <source>
        <dbReference type="Pfam" id="PF11929"/>
    </source>
</evidence>
<dbReference type="SMART" id="SM00248">
    <property type="entry name" value="ANK"/>
    <property type="match status" value="8"/>
</dbReference>
<dbReference type="Pfam" id="PF12796">
    <property type="entry name" value="Ank_2"/>
    <property type="match status" value="2"/>
</dbReference>
<dbReference type="VEuPathDB" id="TrichDB:TVAG_314820"/>
<dbReference type="Pfam" id="PF11929">
    <property type="entry name" value="DUF3447"/>
    <property type="match status" value="1"/>
</dbReference>
<keyword evidence="1" id="KW-0040">ANK repeat</keyword>
<dbReference type="PROSITE" id="PS50297">
    <property type="entry name" value="ANK_REP_REGION"/>
    <property type="match status" value="5"/>
</dbReference>
<dbReference type="Pfam" id="PF00023">
    <property type="entry name" value="Ank"/>
    <property type="match status" value="1"/>
</dbReference>
<dbReference type="InterPro" id="IPR020683">
    <property type="entry name" value="DUF3447"/>
</dbReference>
<dbReference type="Proteomes" id="UP000001542">
    <property type="component" value="Unassembled WGS sequence"/>
</dbReference>
<dbReference type="VEuPathDB" id="TrichDB:TVAGG3_0045990"/>
<dbReference type="RefSeq" id="XP_001316175.1">
    <property type="nucleotide sequence ID" value="XM_001316140.1"/>
</dbReference>
<organism evidence="3 4">
    <name type="scientific">Trichomonas vaginalis (strain ATCC PRA-98 / G3)</name>
    <dbReference type="NCBI Taxonomy" id="412133"/>
    <lineage>
        <taxon>Eukaryota</taxon>
        <taxon>Metamonada</taxon>
        <taxon>Parabasalia</taxon>
        <taxon>Trichomonadida</taxon>
        <taxon>Trichomonadidae</taxon>
        <taxon>Trichomonas</taxon>
    </lineage>
</organism>
<feature type="repeat" description="ANK" evidence="1">
    <location>
        <begin position="341"/>
        <end position="373"/>
    </location>
</feature>
<dbReference type="STRING" id="5722.A2ETS1"/>